<dbReference type="SUPFAM" id="SSF52799">
    <property type="entry name" value="(Phosphotyrosine protein) phosphatases II"/>
    <property type="match status" value="1"/>
</dbReference>
<organism evidence="10 11">
    <name type="scientific">Muraenolepis orangiensis</name>
    <name type="common">Patagonian moray cod</name>
    <dbReference type="NCBI Taxonomy" id="630683"/>
    <lineage>
        <taxon>Eukaryota</taxon>
        <taxon>Metazoa</taxon>
        <taxon>Chordata</taxon>
        <taxon>Craniata</taxon>
        <taxon>Vertebrata</taxon>
        <taxon>Euteleostomi</taxon>
        <taxon>Actinopterygii</taxon>
        <taxon>Neopterygii</taxon>
        <taxon>Teleostei</taxon>
        <taxon>Neoteleostei</taxon>
        <taxon>Acanthomorphata</taxon>
        <taxon>Zeiogadaria</taxon>
        <taxon>Gadariae</taxon>
        <taxon>Gadiformes</taxon>
        <taxon>Muraenolepidoidei</taxon>
        <taxon>Muraenolepididae</taxon>
        <taxon>Muraenolepis</taxon>
    </lineage>
</organism>
<feature type="compositionally biased region" description="Low complexity" evidence="4">
    <location>
        <begin position="585"/>
        <end position="597"/>
    </location>
</feature>
<keyword evidence="5" id="KW-0812">Transmembrane</keyword>
<evidence type="ECO:0000256" key="6">
    <source>
        <dbReference type="SAM" id="SignalP"/>
    </source>
</evidence>
<feature type="transmembrane region" description="Helical" evidence="5">
    <location>
        <begin position="636"/>
        <end position="660"/>
    </location>
</feature>
<evidence type="ECO:0000256" key="1">
    <source>
        <dbReference type="ARBA" id="ARBA00013064"/>
    </source>
</evidence>
<evidence type="ECO:0000256" key="4">
    <source>
        <dbReference type="SAM" id="MobiDB-lite"/>
    </source>
</evidence>
<sequence length="914" mass="101426">MEPWRGALLRLALRLALICHSMDQTSSYGYRNQRKFSEDIDWSYAGTLNQDNWARKYPSCSGTAQSPVDLKEDQAQVRPELRDLRFQGWDTPTSGKTTAENDGKTVAITLGDDIYVSGGGLTSRFRASRITFHWGLCNASSEGSEHSLDGVKSPLEMQIYCYEDDLFDSLDLISVEDNDSYEPIINAVNTVSRHGKSGEVGSFSPQSLLPNSTQRFFLYNGSLTSPPCSEAVQWVVLKEPAFISHTQLEMFCEVMTMQQAGYVMLMDYLQNNFRLQPHRFTGQVFSSYTGTEELHTPVCSSEPESVMAIAHNRSSLLVMWERPRSVYEGAIDRYAVHYRPTADPRKPGTEYLTDGDQDVGAILQDLRANTSYVLEVVAVCTGGLLGRRSDQLTVSMPTFDPEDSLDSTWDEFKFDEDHHPGYLHHPGSPPWPGPVHSGTSRAPPQYLEIASRGHCCLYDSNHGNENGNEEENATAAGSRRSEVGLLLPESSGVSEEPRPRTTTPSVHLTGPLTHTTGSAQQEEDFSASGESVLPVSPRITSSSSPPPSPAAEAPPPDDERSSAFYFETESGSAVAMEMGGVASTATTVSPFPSSPSSWRRQAGEELSGSGDTSSDFNAANSSHESRVGVVLEGGGVLPLAVVSALTGLGLLVLIGLLVYWRKCFQTAHFYIEDSNHEAIPVEEFVKHVTELHQSEGFSREFEVLKDSYQELQEYSVDTSSDSARHPDNKTKNRYINVLAYDHSRVRLSPLKDNAGQTGDYINANFVDGFGQPRAYIAAQGPLSSSVEDFWRMVWEQKVGVVVMITNLLENGRRKCDQYWPIESQEEYGDFLVTVKSIKELAFYTQRTFTLRNTHLKKGSQKGRGAERRVEQFHYTQWPDMGVPGYPLPLLTFIRRSSQARTTDMGPMVVHCRLV</sequence>
<dbReference type="InterPro" id="IPR003961">
    <property type="entry name" value="FN3_dom"/>
</dbReference>
<feature type="compositionally biased region" description="Pro residues" evidence="4">
    <location>
        <begin position="544"/>
        <end position="554"/>
    </location>
</feature>
<feature type="signal peptide" evidence="6">
    <location>
        <begin position="1"/>
        <end position="27"/>
    </location>
</feature>
<dbReference type="Gene3D" id="3.10.200.10">
    <property type="entry name" value="Alpha carbonic anhydrase"/>
    <property type="match status" value="1"/>
</dbReference>
<feature type="domain" description="Alpha-carbonic anhydrase" evidence="9">
    <location>
        <begin position="40"/>
        <end position="289"/>
    </location>
</feature>
<dbReference type="InterPro" id="IPR029021">
    <property type="entry name" value="Prot-tyrosine_phosphatase-like"/>
</dbReference>
<name>A0A9Q0DYJ2_9TELE</name>
<evidence type="ECO:0000259" key="7">
    <source>
        <dbReference type="PROSITE" id="PS50055"/>
    </source>
</evidence>
<dbReference type="InterPro" id="IPR000242">
    <property type="entry name" value="PTP_cat"/>
</dbReference>
<feature type="region of interest" description="Disordered" evidence="4">
    <location>
        <begin position="585"/>
        <end position="619"/>
    </location>
</feature>
<keyword evidence="2" id="KW-0904">Protein phosphatase</keyword>
<feature type="region of interest" description="Disordered" evidence="4">
    <location>
        <begin position="461"/>
        <end position="562"/>
    </location>
</feature>
<accession>A0A9Q0DYJ2</accession>
<dbReference type="PROSITE" id="PS50055">
    <property type="entry name" value="TYR_PHOSPHATASE_PTP"/>
    <property type="match status" value="1"/>
</dbReference>
<keyword evidence="5" id="KW-0472">Membrane</keyword>
<keyword evidence="2" id="KW-0378">Hydrolase</keyword>
<dbReference type="GO" id="GO:0004725">
    <property type="term" value="F:protein tyrosine phosphatase activity"/>
    <property type="evidence" value="ECO:0007669"/>
    <property type="project" value="UniProtKB-EC"/>
</dbReference>
<comment type="catalytic activity">
    <reaction evidence="3">
        <text>O-phospho-L-tyrosyl-[protein] + H2O = L-tyrosyl-[protein] + phosphate</text>
        <dbReference type="Rhea" id="RHEA:10684"/>
        <dbReference type="Rhea" id="RHEA-COMP:10136"/>
        <dbReference type="Rhea" id="RHEA-COMP:20101"/>
        <dbReference type="ChEBI" id="CHEBI:15377"/>
        <dbReference type="ChEBI" id="CHEBI:43474"/>
        <dbReference type="ChEBI" id="CHEBI:46858"/>
        <dbReference type="ChEBI" id="CHEBI:61978"/>
        <dbReference type="EC" id="3.1.3.48"/>
    </reaction>
</comment>
<evidence type="ECO:0000259" key="8">
    <source>
        <dbReference type="PROSITE" id="PS50853"/>
    </source>
</evidence>
<comment type="caution">
    <text evidence="10">The sequence shown here is derived from an EMBL/GenBank/DDBJ whole genome shotgun (WGS) entry which is preliminary data.</text>
</comment>
<dbReference type="Pfam" id="PF00041">
    <property type="entry name" value="fn3"/>
    <property type="match status" value="1"/>
</dbReference>
<reference evidence="10" key="1">
    <citation type="submission" date="2022-07" db="EMBL/GenBank/DDBJ databases">
        <title>Chromosome-level genome of Muraenolepis orangiensis.</title>
        <authorList>
            <person name="Kim J."/>
        </authorList>
    </citation>
    <scope>NUCLEOTIDE SEQUENCE</scope>
    <source>
        <strain evidence="10">KU_S4_2022</strain>
        <tissue evidence="10">Muscle</tissue>
    </source>
</reference>
<dbReference type="InterPro" id="IPR036398">
    <property type="entry name" value="CA_dom_sf"/>
</dbReference>
<gene>
    <name evidence="10" type="ORF">NHX12_003527</name>
</gene>
<dbReference type="Pfam" id="PF00102">
    <property type="entry name" value="Y_phosphatase"/>
    <property type="match status" value="1"/>
</dbReference>
<proteinExistence type="predicted"/>
<feature type="chain" id="PRO_5040316487" description="protein-tyrosine-phosphatase" evidence="6">
    <location>
        <begin position="28"/>
        <end position="914"/>
    </location>
</feature>
<dbReference type="EMBL" id="JANIIK010000110">
    <property type="protein sequence ID" value="KAJ3597127.1"/>
    <property type="molecule type" value="Genomic_DNA"/>
</dbReference>
<evidence type="ECO:0000256" key="2">
    <source>
        <dbReference type="ARBA" id="ARBA00022912"/>
    </source>
</evidence>
<dbReference type="InterPro" id="IPR050348">
    <property type="entry name" value="Protein-Tyr_Phosphatase"/>
</dbReference>
<feature type="compositionally biased region" description="Polar residues" evidence="4">
    <location>
        <begin position="500"/>
        <end position="520"/>
    </location>
</feature>
<dbReference type="PROSITE" id="PS51144">
    <property type="entry name" value="ALPHA_CA_2"/>
    <property type="match status" value="1"/>
</dbReference>
<dbReference type="SMART" id="SM01057">
    <property type="entry name" value="Carb_anhydrase"/>
    <property type="match status" value="1"/>
</dbReference>
<evidence type="ECO:0000259" key="9">
    <source>
        <dbReference type="PROSITE" id="PS51144"/>
    </source>
</evidence>
<evidence type="ECO:0000256" key="5">
    <source>
        <dbReference type="SAM" id="Phobius"/>
    </source>
</evidence>
<dbReference type="EC" id="3.1.3.48" evidence="1"/>
<protein>
    <recommendedName>
        <fullName evidence="1">protein-tyrosine-phosphatase</fullName>
        <ecNumber evidence="1">3.1.3.48</ecNumber>
    </recommendedName>
</protein>
<dbReference type="PANTHER" id="PTHR19134:SF461">
    <property type="entry name" value="RECEPTOR-TYPE TYROSINE-PROTEIN PHOSPHATASE ZETA"/>
    <property type="match status" value="1"/>
</dbReference>
<feature type="domain" description="Fibronectin type-III" evidence="8">
    <location>
        <begin position="302"/>
        <end position="401"/>
    </location>
</feature>
<feature type="domain" description="Tyrosine-protein phosphatase" evidence="7">
    <location>
        <begin position="697"/>
        <end position="911"/>
    </location>
</feature>
<dbReference type="PRINTS" id="PR00700">
    <property type="entry name" value="PRTYPHPHTASE"/>
</dbReference>
<dbReference type="Proteomes" id="UP001148018">
    <property type="component" value="Unassembled WGS sequence"/>
</dbReference>
<dbReference type="SUPFAM" id="SSF49265">
    <property type="entry name" value="Fibronectin type III"/>
    <property type="match status" value="1"/>
</dbReference>
<dbReference type="Gene3D" id="2.60.40.10">
    <property type="entry name" value="Immunoglobulins"/>
    <property type="match status" value="1"/>
</dbReference>
<dbReference type="OrthoDB" id="429145at2759"/>
<dbReference type="Pfam" id="PF00194">
    <property type="entry name" value="Carb_anhydrase"/>
    <property type="match status" value="1"/>
</dbReference>
<dbReference type="InterPro" id="IPR013783">
    <property type="entry name" value="Ig-like_fold"/>
</dbReference>
<evidence type="ECO:0000313" key="11">
    <source>
        <dbReference type="Proteomes" id="UP001148018"/>
    </source>
</evidence>
<dbReference type="InterPro" id="IPR036116">
    <property type="entry name" value="FN3_sf"/>
</dbReference>
<dbReference type="PROSITE" id="PS50853">
    <property type="entry name" value="FN3"/>
    <property type="match status" value="1"/>
</dbReference>
<keyword evidence="11" id="KW-1185">Reference proteome</keyword>
<dbReference type="CDD" id="cd00063">
    <property type="entry name" value="FN3"/>
    <property type="match status" value="1"/>
</dbReference>
<dbReference type="SUPFAM" id="SSF51069">
    <property type="entry name" value="Carbonic anhydrase"/>
    <property type="match status" value="1"/>
</dbReference>
<dbReference type="PANTHER" id="PTHR19134">
    <property type="entry name" value="RECEPTOR-TYPE TYROSINE-PROTEIN PHOSPHATASE"/>
    <property type="match status" value="1"/>
</dbReference>
<keyword evidence="5" id="KW-1133">Transmembrane helix</keyword>
<feature type="region of interest" description="Disordered" evidence="4">
    <location>
        <begin position="420"/>
        <end position="442"/>
    </location>
</feature>
<dbReference type="SMART" id="SM00194">
    <property type="entry name" value="PTPc"/>
    <property type="match status" value="1"/>
</dbReference>
<keyword evidence="6" id="KW-0732">Signal</keyword>
<evidence type="ECO:0000256" key="3">
    <source>
        <dbReference type="ARBA" id="ARBA00051722"/>
    </source>
</evidence>
<dbReference type="InterPro" id="IPR001148">
    <property type="entry name" value="CA_dom"/>
</dbReference>
<dbReference type="SMART" id="SM00060">
    <property type="entry name" value="FN3"/>
    <property type="match status" value="1"/>
</dbReference>
<feature type="compositionally biased region" description="Polar residues" evidence="4">
    <location>
        <begin position="609"/>
        <end position="619"/>
    </location>
</feature>
<feature type="compositionally biased region" description="Low complexity" evidence="4">
    <location>
        <begin position="534"/>
        <end position="543"/>
    </location>
</feature>
<evidence type="ECO:0000313" key="10">
    <source>
        <dbReference type="EMBL" id="KAJ3597127.1"/>
    </source>
</evidence>
<dbReference type="AlphaFoldDB" id="A0A9Q0DYJ2"/>
<dbReference type="Gene3D" id="3.90.190.10">
    <property type="entry name" value="Protein tyrosine phosphatase superfamily"/>
    <property type="match status" value="1"/>
</dbReference>